<proteinExistence type="predicted"/>
<dbReference type="EMBL" id="CP122566">
    <property type="protein sequence ID" value="WGH92349.1"/>
    <property type="molecule type" value="Genomic_DNA"/>
</dbReference>
<protein>
    <recommendedName>
        <fullName evidence="5">DUF4232 domain-containing protein</fullName>
    </recommendedName>
</protein>
<sequence length="217" mass="22768">MAESSRPHPPQVYRRRRIVVGTIMLLILLGLVALGVWIGNLLFGGDDEPQQGASPPPSASASVSGSPSASASTSASASGDTRECRSGDVAVEAVTDQDSYAADEDPVFELRVTNTSDSACQTNVGSSQQDYVVSEVADDETSPVFATSYCQVEPDDQVETLQAGQAVSSTFTWERIAADSECSEVEDDVPDGTYQLVVSLGETSSSPATFTLTAEDD</sequence>
<evidence type="ECO:0008006" key="5">
    <source>
        <dbReference type="Google" id="ProtNLM"/>
    </source>
</evidence>
<feature type="compositionally biased region" description="Low complexity" evidence="1">
    <location>
        <begin position="59"/>
        <end position="79"/>
    </location>
</feature>
<evidence type="ECO:0000313" key="3">
    <source>
        <dbReference type="EMBL" id="WGH92349.1"/>
    </source>
</evidence>
<keyword evidence="4" id="KW-1185">Reference proteome</keyword>
<dbReference type="InterPro" id="IPR038144">
    <property type="entry name" value="IPI"/>
</dbReference>
<dbReference type="Gene3D" id="2.60.40.2360">
    <property type="entry name" value="Intracellular proteinase inhibitor BsuPI"/>
    <property type="match status" value="1"/>
</dbReference>
<evidence type="ECO:0000256" key="1">
    <source>
        <dbReference type="SAM" id="MobiDB-lite"/>
    </source>
</evidence>
<name>A0AAJ6AM62_9MICC</name>
<keyword evidence="2" id="KW-0812">Transmembrane</keyword>
<feature type="region of interest" description="Disordered" evidence="1">
    <location>
        <begin position="48"/>
        <end position="83"/>
    </location>
</feature>
<reference evidence="3 4" key="1">
    <citation type="submission" date="2023-03" db="EMBL/GenBank/DDBJ databases">
        <title>Complete genome sequences of several Auritidibacter ignavus strains isolated from ear infections.</title>
        <authorList>
            <person name="Baehr T."/>
            <person name="Baumhoegger A.M."/>
        </authorList>
    </citation>
    <scope>NUCLEOTIDE SEQUENCE [LARGE SCALE GENOMIC DNA]</scope>
    <source>
        <strain evidence="3 4">BABAE-6</strain>
    </source>
</reference>
<evidence type="ECO:0000256" key="2">
    <source>
        <dbReference type="SAM" id="Phobius"/>
    </source>
</evidence>
<gene>
    <name evidence="3" type="ORF">QDX21_08450</name>
</gene>
<dbReference type="Proteomes" id="UP001224674">
    <property type="component" value="Chromosome"/>
</dbReference>
<keyword evidence="2" id="KW-1133">Transmembrane helix</keyword>
<accession>A0AAJ6AM62</accession>
<evidence type="ECO:0000313" key="4">
    <source>
        <dbReference type="Proteomes" id="UP001224674"/>
    </source>
</evidence>
<feature type="transmembrane region" description="Helical" evidence="2">
    <location>
        <begin position="20"/>
        <end position="43"/>
    </location>
</feature>
<dbReference type="AlphaFoldDB" id="A0AAJ6AM62"/>
<dbReference type="RefSeq" id="WP_279674493.1">
    <property type="nucleotide sequence ID" value="NZ_CP122566.1"/>
</dbReference>
<organism evidence="3 4">
    <name type="scientific">Auritidibacter ignavus</name>
    <dbReference type="NCBI Taxonomy" id="678932"/>
    <lineage>
        <taxon>Bacteria</taxon>
        <taxon>Bacillati</taxon>
        <taxon>Actinomycetota</taxon>
        <taxon>Actinomycetes</taxon>
        <taxon>Micrococcales</taxon>
        <taxon>Micrococcaceae</taxon>
        <taxon>Auritidibacter</taxon>
    </lineage>
</organism>
<keyword evidence="2" id="KW-0472">Membrane</keyword>